<keyword evidence="4" id="KW-1185">Reference proteome</keyword>
<dbReference type="InterPro" id="IPR051745">
    <property type="entry name" value="Intracell_Transport_Effector"/>
</dbReference>
<sequence>MPGGLRCSDGCQDTGGTVLSLQEAQTVLKVLDRDRALRQRDLIRLGDLKLRLNEKGSHSVQLAQPDPLNQQHCIHCCLPFQPLLNSPETCLDCHNKVCKCCALYSHQERGWHCVACAETWHIKALSMDWFYDSVRNRFGQSSPAEFLQEQLKLQTGHKLSPYSGRHCDMMEKSRKHSSADWNTKVKKKQCSSNQEVEEDETIPAAPQNLFLHHSEDAVQEEFDHPDAGQMSPPENGGG</sequence>
<dbReference type="PROSITE" id="PS50916">
    <property type="entry name" value="RABBD"/>
    <property type="match status" value="1"/>
</dbReference>
<proteinExistence type="predicted"/>
<dbReference type="GeneTree" id="ENSGT00940000173481"/>
<name>A0A8C4QSC8_EPTBU</name>
<feature type="region of interest" description="Disordered" evidence="1">
    <location>
        <begin position="173"/>
        <end position="238"/>
    </location>
</feature>
<dbReference type="PANTHER" id="PTHR14555:SF3">
    <property type="entry name" value="RABBD DOMAIN-CONTAINING PROTEIN"/>
    <property type="match status" value="1"/>
</dbReference>
<evidence type="ECO:0000313" key="4">
    <source>
        <dbReference type="Proteomes" id="UP000694388"/>
    </source>
</evidence>
<dbReference type="InterPro" id="IPR010911">
    <property type="entry name" value="Rab_BD"/>
</dbReference>
<organism evidence="3 4">
    <name type="scientific">Eptatretus burgeri</name>
    <name type="common">Inshore hagfish</name>
    <dbReference type="NCBI Taxonomy" id="7764"/>
    <lineage>
        <taxon>Eukaryota</taxon>
        <taxon>Metazoa</taxon>
        <taxon>Chordata</taxon>
        <taxon>Craniata</taxon>
        <taxon>Vertebrata</taxon>
        <taxon>Cyclostomata</taxon>
        <taxon>Myxini</taxon>
        <taxon>Myxiniformes</taxon>
        <taxon>Myxinidae</taxon>
        <taxon>Eptatretinae</taxon>
        <taxon>Eptatretus</taxon>
    </lineage>
</organism>
<dbReference type="AlphaFoldDB" id="A0A8C4QSC8"/>
<evidence type="ECO:0000259" key="2">
    <source>
        <dbReference type="PROSITE" id="PS50916"/>
    </source>
</evidence>
<dbReference type="Gene3D" id="3.30.40.10">
    <property type="entry name" value="Zinc/RING finger domain, C3HC4 (zinc finger)"/>
    <property type="match status" value="1"/>
</dbReference>
<dbReference type="Pfam" id="PF02318">
    <property type="entry name" value="FYVE_2"/>
    <property type="match status" value="1"/>
</dbReference>
<dbReference type="PANTHER" id="PTHR14555">
    <property type="entry name" value="MYELIN-ASSOCIATED OLIGODENDROCYTIC BASIC PROTEIN MOBP -RELATED"/>
    <property type="match status" value="1"/>
</dbReference>
<accession>A0A8C4QSC8</accession>
<dbReference type="InterPro" id="IPR011011">
    <property type="entry name" value="Znf_FYVE_PHD"/>
</dbReference>
<reference evidence="3" key="1">
    <citation type="submission" date="2025-05" db="UniProtKB">
        <authorList>
            <consortium name="Ensembl"/>
        </authorList>
    </citation>
    <scope>IDENTIFICATION</scope>
</reference>
<feature type="compositionally biased region" description="Basic and acidic residues" evidence="1">
    <location>
        <begin position="212"/>
        <end position="226"/>
    </location>
</feature>
<feature type="domain" description="RabBD" evidence="2">
    <location>
        <begin position="13"/>
        <end position="133"/>
    </location>
</feature>
<evidence type="ECO:0000256" key="1">
    <source>
        <dbReference type="SAM" id="MobiDB-lite"/>
    </source>
</evidence>
<dbReference type="Proteomes" id="UP000694388">
    <property type="component" value="Unplaced"/>
</dbReference>
<dbReference type="GO" id="GO:0030864">
    <property type="term" value="C:cortical actin cytoskeleton"/>
    <property type="evidence" value="ECO:0007669"/>
    <property type="project" value="TreeGrafter"/>
</dbReference>
<dbReference type="Ensembl" id="ENSEBUT00000020465.1">
    <property type="protein sequence ID" value="ENSEBUP00000019889.1"/>
    <property type="gene ID" value="ENSEBUG00000012345.1"/>
</dbReference>
<protein>
    <recommendedName>
        <fullName evidence="2">RabBD domain-containing protein</fullName>
    </recommendedName>
</protein>
<dbReference type="GO" id="GO:0031267">
    <property type="term" value="F:small GTPase binding"/>
    <property type="evidence" value="ECO:0007669"/>
    <property type="project" value="InterPro"/>
</dbReference>
<dbReference type="GO" id="GO:0003779">
    <property type="term" value="F:actin binding"/>
    <property type="evidence" value="ECO:0007669"/>
    <property type="project" value="TreeGrafter"/>
</dbReference>
<dbReference type="InterPro" id="IPR013083">
    <property type="entry name" value="Znf_RING/FYVE/PHD"/>
</dbReference>
<dbReference type="GO" id="GO:0006886">
    <property type="term" value="P:intracellular protein transport"/>
    <property type="evidence" value="ECO:0007669"/>
    <property type="project" value="InterPro"/>
</dbReference>
<dbReference type="Ensembl" id="ENSEBUT00000020451.1">
    <property type="protein sequence ID" value="ENSEBUP00000019875.1"/>
    <property type="gene ID" value="ENSEBUG00000012345.1"/>
</dbReference>
<dbReference type="InterPro" id="IPR041282">
    <property type="entry name" value="FYVE_2"/>
</dbReference>
<evidence type="ECO:0000313" key="3">
    <source>
        <dbReference type="Ensembl" id="ENSEBUP00000019875.1"/>
    </source>
</evidence>
<dbReference type="SUPFAM" id="SSF57903">
    <property type="entry name" value="FYVE/PHD zinc finger"/>
    <property type="match status" value="1"/>
</dbReference>
<dbReference type="GO" id="GO:0017022">
    <property type="term" value="F:myosin binding"/>
    <property type="evidence" value="ECO:0007669"/>
    <property type="project" value="TreeGrafter"/>
</dbReference>